<dbReference type="PROSITE" id="PS50090">
    <property type="entry name" value="MYB_LIKE"/>
    <property type="match status" value="3"/>
</dbReference>
<dbReference type="Gene3D" id="1.10.10.60">
    <property type="entry name" value="Homeodomain-like"/>
    <property type="match status" value="4"/>
</dbReference>
<gene>
    <name evidence="3" type="ORF">K457DRAFT_137786</name>
</gene>
<dbReference type="InterPro" id="IPR001005">
    <property type="entry name" value="SANT/Myb"/>
</dbReference>
<dbReference type="InterPro" id="IPR050560">
    <property type="entry name" value="MYB_TF"/>
</dbReference>
<dbReference type="Proteomes" id="UP000078512">
    <property type="component" value="Unassembled WGS sequence"/>
</dbReference>
<evidence type="ECO:0000313" key="3">
    <source>
        <dbReference type="EMBL" id="OAQ29590.1"/>
    </source>
</evidence>
<name>A0A197JWI9_9FUNG</name>
<dbReference type="GO" id="GO:0005634">
    <property type="term" value="C:nucleus"/>
    <property type="evidence" value="ECO:0007669"/>
    <property type="project" value="TreeGrafter"/>
</dbReference>
<dbReference type="SUPFAM" id="SSF46689">
    <property type="entry name" value="Homeodomain-like"/>
    <property type="match status" value="3"/>
</dbReference>
<reference evidence="3 4" key="1">
    <citation type="submission" date="2016-05" db="EMBL/GenBank/DDBJ databases">
        <title>Genome sequencing reveals origins of a unique bacterial endosymbiosis in the earliest lineages of terrestrial Fungi.</title>
        <authorList>
            <consortium name="DOE Joint Genome Institute"/>
            <person name="Uehling J."/>
            <person name="Gryganskyi A."/>
            <person name="Hameed K."/>
            <person name="Tschaplinski T."/>
            <person name="Misztal P."/>
            <person name="Wu S."/>
            <person name="Desiro A."/>
            <person name="Vande Pol N."/>
            <person name="Du Z.-Y."/>
            <person name="Zienkiewicz A."/>
            <person name="Zienkiewicz K."/>
            <person name="Morin E."/>
            <person name="Tisserant E."/>
            <person name="Splivallo R."/>
            <person name="Hainaut M."/>
            <person name="Henrissat B."/>
            <person name="Ohm R."/>
            <person name="Kuo A."/>
            <person name="Yan J."/>
            <person name="Lipzen A."/>
            <person name="Nolan M."/>
            <person name="Labutti K."/>
            <person name="Barry K."/>
            <person name="Goldstein A."/>
            <person name="Labbe J."/>
            <person name="Schadt C."/>
            <person name="Tuskan G."/>
            <person name="Grigoriev I."/>
            <person name="Martin F."/>
            <person name="Vilgalys R."/>
            <person name="Bonito G."/>
        </authorList>
    </citation>
    <scope>NUCLEOTIDE SEQUENCE [LARGE SCALE GENOMIC DNA]</scope>
    <source>
        <strain evidence="3 4">AG-77</strain>
    </source>
</reference>
<evidence type="ECO:0000313" key="4">
    <source>
        <dbReference type="Proteomes" id="UP000078512"/>
    </source>
</evidence>
<feature type="domain" description="Myb-like" evidence="2">
    <location>
        <begin position="806"/>
        <end position="881"/>
    </location>
</feature>
<feature type="compositionally biased region" description="Basic and acidic residues" evidence="1">
    <location>
        <begin position="367"/>
        <end position="379"/>
    </location>
</feature>
<dbReference type="AlphaFoldDB" id="A0A197JWI9"/>
<dbReference type="PANTHER" id="PTHR45614">
    <property type="entry name" value="MYB PROTEIN-RELATED"/>
    <property type="match status" value="1"/>
</dbReference>
<dbReference type="EMBL" id="KV442040">
    <property type="protein sequence ID" value="OAQ29590.1"/>
    <property type="molecule type" value="Genomic_DNA"/>
</dbReference>
<keyword evidence="4" id="KW-1185">Reference proteome</keyword>
<sequence length="920" mass="104188">MHRVIYRIRQSPPPTRTIGAASRTSFNWAHDRSYAIISFDLLPSTPGTNLFSTRPLNLALSPSASSKGRYQYSTNAQQALNIPAIPIPQQQQQHLSSSSNSSIPSTPILVSSSKLASSPSPQKLPRKKTVYDWTPELDAMIVAMNQTYSIDWRTIGKLLDRPYTTCYSRYINTIKPILEKGGTLEEIRDREKLERLVEEGLNLIRERKEASAAALAAAAEAVGTSVSKKIRSVGSGTGARAGAGLSAAVSSDDEEELGANTSKRPKWDATIDQTIKDMVAAGNSWPEIGRAVGRPFSSCYSRYHANLDPALGTTWSPESIQRLKDLALQGVSWKKIAQELKIKSLICKAKWADIGRSELATAAGYDNDSRFTSDQDGQLKHSTPGAALDPNGRKSSTSSRTKIVVFSMDESALILELAERYGTENWDKILQDFQQHFLDDITSLPTTTKPSKGKGKKSPRDRILSITIPHLRKQYLRVSRNKSFWTFDQETALIQQVLKYGINNNSNSSDNIDDHWAEIARQTGPHSPEECRTHWKNLDMPVMPNLNAWTKTEQGTFWSAWRQFGSDFKRISKFCSNRTAEDCQRYFEGITKGFPSPDLEPDAFAERIAELQENLPYTRQKYLFTKERSQRLQRTMRICHQRFGASPTMHAGTWQWIANKVHRGLSPTSCIEHWNYLRQNLDVIHGPLEENQTTPIKPAAPYSWSHEESKLLDQGIRELGASWSDIQHRFLPWRTTRSIRQRWFIMSDKATKVTEDEYYTILAAGPTADSIDYEQLTQHHLPGWNLSPCRRVFETSFKHIVKNTIWQPDEDRLLLKRTIEERGRDWNAIAKSFKGTQPAMAPLYDQAMQREKEENGGKESSEPVRTQKTAWQCRLRWCQLVEPLMPKGPIVNVTEHGRSNILRISKKLLQTPSSPSTPSE</sequence>
<protein>
    <recommendedName>
        <fullName evidence="2">Myb-like domain-containing protein</fullName>
    </recommendedName>
</protein>
<evidence type="ECO:0000256" key="1">
    <source>
        <dbReference type="SAM" id="MobiDB-lite"/>
    </source>
</evidence>
<dbReference type="GO" id="GO:0000978">
    <property type="term" value="F:RNA polymerase II cis-regulatory region sequence-specific DNA binding"/>
    <property type="evidence" value="ECO:0007669"/>
    <property type="project" value="TreeGrafter"/>
</dbReference>
<dbReference type="Pfam" id="PF13921">
    <property type="entry name" value="Myb_DNA-bind_6"/>
    <property type="match status" value="2"/>
</dbReference>
<dbReference type="GO" id="GO:0000981">
    <property type="term" value="F:DNA-binding transcription factor activity, RNA polymerase II-specific"/>
    <property type="evidence" value="ECO:0007669"/>
    <property type="project" value="TreeGrafter"/>
</dbReference>
<feature type="region of interest" description="Disordered" evidence="1">
    <location>
        <begin position="366"/>
        <end position="399"/>
    </location>
</feature>
<feature type="compositionally biased region" description="Low complexity" evidence="1">
    <location>
        <begin position="89"/>
        <end position="123"/>
    </location>
</feature>
<evidence type="ECO:0000259" key="2">
    <source>
        <dbReference type="PROSITE" id="PS50090"/>
    </source>
</evidence>
<dbReference type="InterPro" id="IPR009057">
    <property type="entry name" value="Homeodomain-like_sf"/>
</dbReference>
<organism evidence="3 4">
    <name type="scientific">Linnemannia elongata AG-77</name>
    <dbReference type="NCBI Taxonomy" id="1314771"/>
    <lineage>
        <taxon>Eukaryota</taxon>
        <taxon>Fungi</taxon>
        <taxon>Fungi incertae sedis</taxon>
        <taxon>Mucoromycota</taxon>
        <taxon>Mortierellomycotina</taxon>
        <taxon>Mortierellomycetes</taxon>
        <taxon>Mortierellales</taxon>
        <taxon>Mortierellaceae</taxon>
        <taxon>Linnemannia</taxon>
    </lineage>
</organism>
<dbReference type="OrthoDB" id="2193595at2759"/>
<feature type="domain" description="Myb-like" evidence="2">
    <location>
        <begin position="477"/>
        <end position="539"/>
    </location>
</feature>
<feature type="region of interest" description="Disordered" evidence="1">
    <location>
        <begin position="232"/>
        <end position="265"/>
    </location>
</feature>
<proteinExistence type="predicted"/>
<dbReference type="SMART" id="SM00717">
    <property type="entry name" value="SANT"/>
    <property type="match status" value="7"/>
</dbReference>
<feature type="domain" description="Myb-like" evidence="2">
    <location>
        <begin position="703"/>
        <end position="743"/>
    </location>
</feature>
<feature type="region of interest" description="Disordered" evidence="1">
    <location>
        <begin position="89"/>
        <end position="126"/>
    </location>
</feature>
<dbReference type="Pfam" id="PF00249">
    <property type="entry name" value="Myb_DNA-binding"/>
    <property type="match status" value="1"/>
</dbReference>
<dbReference type="CDD" id="cd00167">
    <property type="entry name" value="SANT"/>
    <property type="match status" value="1"/>
</dbReference>
<accession>A0A197JWI9</accession>